<evidence type="ECO:0000313" key="1">
    <source>
        <dbReference type="EMBL" id="TWH05614.1"/>
    </source>
</evidence>
<comment type="caution">
    <text evidence="1">The sequence shown here is derived from an EMBL/GenBank/DDBJ whole genome shotgun (WGS) entry which is preliminary data.</text>
</comment>
<sequence>MSAPCRFHELPEFSLDRMQAELDAGFRDELLARRDRLRHQLRPKALANLHLAQTTLEDLDVVIQRLEFLLASEGGAA</sequence>
<organism evidence="1 2">
    <name type="scientific">Pseudoxanthomonas taiwanensis J19</name>
    <dbReference type="NCBI Taxonomy" id="935569"/>
    <lineage>
        <taxon>Bacteria</taxon>
        <taxon>Pseudomonadati</taxon>
        <taxon>Pseudomonadota</taxon>
        <taxon>Gammaproteobacteria</taxon>
        <taxon>Lysobacterales</taxon>
        <taxon>Lysobacteraceae</taxon>
        <taxon>Pseudoxanthomonas</taxon>
    </lineage>
</organism>
<dbReference type="AlphaFoldDB" id="A0A562D7U7"/>
<dbReference type="Proteomes" id="UP000321583">
    <property type="component" value="Unassembled WGS sequence"/>
</dbReference>
<gene>
    <name evidence="1" type="ORF">L613_005500000190</name>
</gene>
<keyword evidence="2" id="KW-1185">Reference proteome</keyword>
<dbReference type="EMBL" id="VLJS01000086">
    <property type="protein sequence ID" value="TWH05614.1"/>
    <property type="molecule type" value="Genomic_DNA"/>
</dbReference>
<reference evidence="1 2" key="1">
    <citation type="submission" date="2019-07" db="EMBL/GenBank/DDBJ databases">
        <title>Genome sequencing of lignin-degrading bacterial isolates.</title>
        <authorList>
            <person name="Gladden J."/>
        </authorList>
    </citation>
    <scope>NUCLEOTIDE SEQUENCE [LARGE SCALE GENOMIC DNA]</scope>
    <source>
        <strain evidence="1 2">J19</strain>
    </source>
</reference>
<accession>A0A562D7U7</accession>
<name>A0A562D7U7_9GAMM</name>
<protein>
    <submittedName>
        <fullName evidence="1">Uncharacterized protein</fullName>
    </submittedName>
</protein>
<evidence type="ECO:0000313" key="2">
    <source>
        <dbReference type="Proteomes" id="UP000321583"/>
    </source>
</evidence>
<dbReference type="RefSeq" id="WP_125111762.1">
    <property type="nucleotide sequence ID" value="NZ_VLJS01000086.1"/>
</dbReference>
<proteinExistence type="predicted"/>